<proteinExistence type="predicted"/>
<dbReference type="Proteomes" id="UP000015101">
    <property type="component" value="Unassembled WGS sequence"/>
</dbReference>
<dbReference type="InParanoid" id="T1FMV1"/>
<dbReference type="Pfam" id="PF00106">
    <property type="entry name" value="adh_short"/>
    <property type="match status" value="1"/>
</dbReference>
<sequence length="339" mass="38621">MIDHDFNEYFVCGVISTLFVLLVTLILLKWWRFMRALEKVDKLDGRYIFVTGCDSGFGEELCIELDRLGCHVFAGCLTDEGMVNIKDRCSSKVFPIQLDVRHHNSIQRCLQEIRKLIPKNKGLWGLVNNAGICGAVGPTQWLNAGDFKEVLETNLLGAIDVTLSTLPLLKSENKYESCRIVSMTSIMAQFISPGALPYCISKSSLMTFCNCLRLELSYSKIHVSTIQPGAHESNFTKTGLISLQKSWERLSSEEKNLYGLDYYKRISWYERTFLKIFARKSHRKVIEAYIHALLSKAPSRNYIVGYDANVMCLLSLYFPNFILDFLFRITGVVCRPLSS</sequence>
<evidence type="ECO:0000313" key="3">
    <source>
        <dbReference type="EMBL" id="ESO07404.1"/>
    </source>
</evidence>
<dbReference type="PANTHER" id="PTHR43313">
    <property type="entry name" value="SHORT-CHAIN DEHYDROGENASE/REDUCTASE FAMILY 9C"/>
    <property type="match status" value="1"/>
</dbReference>
<reference evidence="3 5" key="2">
    <citation type="journal article" date="2013" name="Nature">
        <title>Insights into bilaterian evolution from three spiralian genomes.</title>
        <authorList>
            <person name="Simakov O."/>
            <person name="Marletaz F."/>
            <person name="Cho S.J."/>
            <person name="Edsinger-Gonzales E."/>
            <person name="Havlak P."/>
            <person name="Hellsten U."/>
            <person name="Kuo D.H."/>
            <person name="Larsson T."/>
            <person name="Lv J."/>
            <person name="Arendt D."/>
            <person name="Savage R."/>
            <person name="Osoegawa K."/>
            <person name="de Jong P."/>
            <person name="Grimwood J."/>
            <person name="Chapman J.A."/>
            <person name="Shapiro H."/>
            <person name="Aerts A."/>
            <person name="Otillar R.P."/>
            <person name="Terry A.Y."/>
            <person name="Boore J.L."/>
            <person name="Grigoriev I.V."/>
            <person name="Lindberg D.R."/>
            <person name="Seaver E.C."/>
            <person name="Weisblat D.A."/>
            <person name="Putnam N.H."/>
            <person name="Rokhsar D.S."/>
        </authorList>
    </citation>
    <scope>NUCLEOTIDE SEQUENCE</scope>
</reference>
<dbReference type="InterPro" id="IPR036291">
    <property type="entry name" value="NAD(P)-bd_dom_sf"/>
</dbReference>
<dbReference type="STRING" id="6412.T1FMV1"/>
<keyword evidence="5" id="KW-1185">Reference proteome</keyword>
<dbReference type="OMA" id="ILTITWH"/>
<dbReference type="PROSITE" id="PS00061">
    <property type="entry name" value="ADH_SHORT"/>
    <property type="match status" value="1"/>
</dbReference>
<evidence type="ECO:0000256" key="2">
    <source>
        <dbReference type="SAM" id="Phobius"/>
    </source>
</evidence>
<evidence type="ECO:0000313" key="4">
    <source>
        <dbReference type="EnsemblMetazoa" id="HelroP185473"/>
    </source>
</evidence>
<dbReference type="GO" id="GO:0008202">
    <property type="term" value="P:steroid metabolic process"/>
    <property type="evidence" value="ECO:0000318"/>
    <property type="project" value="GO_Central"/>
</dbReference>
<name>T1FMV1_HELRO</name>
<dbReference type="OrthoDB" id="5296at2759"/>
<protein>
    <submittedName>
        <fullName evidence="3 4">Uncharacterized protein</fullName>
    </submittedName>
</protein>
<dbReference type="PRINTS" id="PR00081">
    <property type="entry name" value="GDHRDH"/>
</dbReference>
<keyword evidence="2" id="KW-0812">Transmembrane</keyword>
<dbReference type="GeneID" id="20210150"/>
<keyword evidence="2" id="KW-1133">Transmembrane helix</keyword>
<organism evidence="4 5">
    <name type="scientific">Helobdella robusta</name>
    <name type="common">Californian leech</name>
    <dbReference type="NCBI Taxonomy" id="6412"/>
    <lineage>
        <taxon>Eukaryota</taxon>
        <taxon>Metazoa</taxon>
        <taxon>Spiralia</taxon>
        <taxon>Lophotrochozoa</taxon>
        <taxon>Annelida</taxon>
        <taxon>Clitellata</taxon>
        <taxon>Hirudinea</taxon>
        <taxon>Rhynchobdellida</taxon>
        <taxon>Glossiphoniidae</taxon>
        <taxon>Helobdella</taxon>
    </lineage>
</organism>
<feature type="transmembrane region" description="Helical" evidence="2">
    <location>
        <begin position="6"/>
        <end position="28"/>
    </location>
</feature>
<reference evidence="4" key="3">
    <citation type="submission" date="2015-06" db="UniProtKB">
        <authorList>
            <consortium name="EnsemblMetazoa"/>
        </authorList>
    </citation>
    <scope>IDENTIFICATION</scope>
</reference>
<dbReference type="EMBL" id="KB096222">
    <property type="protein sequence ID" value="ESO07404.1"/>
    <property type="molecule type" value="Genomic_DNA"/>
</dbReference>
<dbReference type="PANTHER" id="PTHR43313:SF50">
    <property type="entry name" value="GH26015P"/>
    <property type="match status" value="1"/>
</dbReference>
<dbReference type="KEGG" id="hro:HELRODRAFT_185473"/>
<dbReference type="FunCoup" id="T1FMV1">
    <property type="interactions" value="31"/>
</dbReference>
<dbReference type="AlphaFoldDB" id="T1FMV1"/>
<gene>
    <name evidence="4" type="primary">20210150</name>
    <name evidence="3" type="ORF">HELRODRAFT_185473</name>
</gene>
<dbReference type="RefSeq" id="XP_009014782.1">
    <property type="nucleotide sequence ID" value="XM_009016534.1"/>
</dbReference>
<dbReference type="EnsemblMetazoa" id="HelroT185473">
    <property type="protein sequence ID" value="HelroP185473"/>
    <property type="gene ID" value="HelroG185473"/>
</dbReference>
<dbReference type="InterPro" id="IPR002347">
    <property type="entry name" value="SDR_fam"/>
</dbReference>
<accession>T1FMV1</accession>
<dbReference type="SUPFAM" id="SSF51735">
    <property type="entry name" value="NAD(P)-binding Rossmann-fold domains"/>
    <property type="match status" value="1"/>
</dbReference>
<evidence type="ECO:0000256" key="1">
    <source>
        <dbReference type="ARBA" id="ARBA00023002"/>
    </source>
</evidence>
<dbReference type="CTD" id="20210150"/>
<evidence type="ECO:0000313" key="5">
    <source>
        <dbReference type="Proteomes" id="UP000015101"/>
    </source>
</evidence>
<dbReference type="InterPro" id="IPR020904">
    <property type="entry name" value="Sc_DH/Rdtase_CS"/>
</dbReference>
<dbReference type="HOGENOM" id="CLU_010194_2_0_1"/>
<dbReference type="EMBL" id="AMQM01003669">
    <property type="status" value="NOT_ANNOTATED_CDS"/>
    <property type="molecule type" value="Genomic_DNA"/>
</dbReference>
<keyword evidence="2" id="KW-0472">Membrane</keyword>
<dbReference type="Gene3D" id="3.40.50.720">
    <property type="entry name" value="NAD(P)-binding Rossmann-like Domain"/>
    <property type="match status" value="1"/>
</dbReference>
<dbReference type="eggNOG" id="KOG1610">
    <property type="taxonomic scope" value="Eukaryota"/>
</dbReference>
<reference evidence="5" key="1">
    <citation type="submission" date="2012-12" db="EMBL/GenBank/DDBJ databases">
        <authorList>
            <person name="Hellsten U."/>
            <person name="Grimwood J."/>
            <person name="Chapman J.A."/>
            <person name="Shapiro H."/>
            <person name="Aerts A."/>
            <person name="Otillar R.P."/>
            <person name="Terry A.Y."/>
            <person name="Boore J.L."/>
            <person name="Simakov O."/>
            <person name="Marletaz F."/>
            <person name="Cho S.-J."/>
            <person name="Edsinger-Gonzales E."/>
            <person name="Havlak P."/>
            <person name="Kuo D.-H."/>
            <person name="Larsson T."/>
            <person name="Lv J."/>
            <person name="Arendt D."/>
            <person name="Savage R."/>
            <person name="Osoegawa K."/>
            <person name="de Jong P."/>
            <person name="Lindberg D.R."/>
            <person name="Seaver E.C."/>
            <person name="Weisblat D.A."/>
            <person name="Putnam N.H."/>
            <person name="Grigoriev I.V."/>
            <person name="Rokhsar D.S."/>
        </authorList>
    </citation>
    <scope>NUCLEOTIDE SEQUENCE</scope>
</reference>
<keyword evidence="1" id="KW-0560">Oxidoreductase</keyword>
<dbReference type="GO" id="GO:0016491">
    <property type="term" value="F:oxidoreductase activity"/>
    <property type="evidence" value="ECO:0000318"/>
    <property type="project" value="GO_Central"/>
</dbReference>